<keyword evidence="2 7" id="KW-0813">Transport</keyword>
<dbReference type="PANTHER" id="PTHR30193:SF42">
    <property type="entry name" value="ABC TRANSPORTER PERMEASE PROTEIN"/>
    <property type="match status" value="1"/>
</dbReference>
<feature type="transmembrane region" description="Helical" evidence="7">
    <location>
        <begin position="102"/>
        <end position="125"/>
    </location>
</feature>
<gene>
    <name evidence="9" type="ORF">K1718_07175</name>
</gene>
<organism evidence="9 10">
    <name type="scientific">Roseibium porphyridii</name>
    <dbReference type="NCBI Taxonomy" id="2866279"/>
    <lineage>
        <taxon>Bacteria</taxon>
        <taxon>Pseudomonadati</taxon>
        <taxon>Pseudomonadota</taxon>
        <taxon>Alphaproteobacteria</taxon>
        <taxon>Hyphomicrobiales</taxon>
        <taxon>Stappiaceae</taxon>
        <taxon>Roseibium</taxon>
    </lineage>
</organism>
<evidence type="ECO:0000256" key="3">
    <source>
        <dbReference type="ARBA" id="ARBA00022475"/>
    </source>
</evidence>
<proteinExistence type="inferred from homology"/>
<evidence type="ECO:0000256" key="1">
    <source>
        <dbReference type="ARBA" id="ARBA00004651"/>
    </source>
</evidence>
<dbReference type="SUPFAM" id="SSF161098">
    <property type="entry name" value="MetI-like"/>
    <property type="match status" value="1"/>
</dbReference>
<dbReference type="InterPro" id="IPR000515">
    <property type="entry name" value="MetI-like"/>
</dbReference>
<keyword evidence="4 7" id="KW-0812">Transmembrane</keyword>
<keyword evidence="3" id="KW-1003">Cell membrane</keyword>
<feature type="transmembrane region" description="Helical" evidence="7">
    <location>
        <begin position="137"/>
        <end position="156"/>
    </location>
</feature>
<feature type="domain" description="ABC transmembrane type-1" evidence="8">
    <location>
        <begin position="99"/>
        <end position="314"/>
    </location>
</feature>
<name>A0ABY8FAC3_9HYPH</name>
<feature type="transmembrane region" description="Helical" evidence="7">
    <location>
        <begin position="297"/>
        <end position="319"/>
    </location>
</feature>
<sequence length="329" mass="36144">MQAPSSFIGTKPLGQAMQSVAHIPEFRTRSVSRAARMAQLVPTLVLLPTLITTGIYIFVFVCWNIYLSLSSSTLLPVYDFAGFDAYTRLWRNPRWTTGVNNLAIFGALYIVLSLLVGVVLAVLMDQRIKGENFLRSIFLYPIAISFVVTGTTWQWILNPSTGLEKFFHDLGWTSFEFSLITSRETALYAVVIAAVWHASGFVMVMVLAALRGVDHDVVKAGRIDGAGMFKIYRRIILPSIWPVIISVLIILLQFAIKTFDLVLALTHGGPGISTTFPAIFVYDRLFAAGELAQGAAAAVWLLIGLTVVLLPVIALGWVLRKQKNGGGHA</sequence>
<evidence type="ECO:0000256" key="6">
    <source>
        <dbReference type="ARBA" id="ARBA00023136"/>
    </source>
</evidence>
<dbReference type="Proteomes" id="UP001209803">
    <property type="component" value="Chromosome"/>
</dbReference>
<dbReference type="EMBL" id="CP120863">
    <property type="protein sequence ID" value="WFE91127.1"/>
    <property type="molecule type" value="Genomic_DNA"/>
</dbReference>
<comment type="similarity">
    <text evidence="7">Belongs to the binding-protein-dependent transport system permease family.</text>
</comment>
<dbReference type="PROSITE" id="PS50928">
    <property type="entry name" value="ABC_TM1"/>
    <property type="match status" value="1"/>
</dbReference>
<evidence type="ECO:0000256" key="2">
    <source>
        <dbReference type="ARBA" id="ARBA00022448"/>
    </source>
</evidence>
<keyword evidence="5 7" id="KW-1133">Transmembrane helix</keyword>
<accession>A0ABY8FAC3</accession>
<dbReference type="InterPro" id="IPR051393">
    <property type="entry name" value="ABC_transporter_permease"/>
</dbReference>
<feature type="transmembrane region" description="Helical" evidence="7">
    <location>
        <begin position="231"/>
        <end position="256"/>
    </location>
</feature>
<evidence type="ECO:0000259" key="8">
    <source>
        <dbReference type="PROSITE" id="PS50928"/>
    </source>
</evidence>
<dbReference type="Gene3D" id="1.10.3720.10">
    <property type="entry name" value="MetI-like"/>
    <property type="match status" value="1"/>
</dbReference>
<comment type="subcellular location">
    <subcellularLocation>
        <location evidence="1 7">Cell membrane</location>
        <topology evidence="1 7">Multi-pass membrane protein</topology>
    </subcellularLocation>
</comment>
<evidence type="ECO:0000256" key="5">
    <source>
        <dbReference type="ARBA" id="ARBA00022989"/>
    </source>
</evidence>
<keyword evidence="10" id="KW-1185">Reference proteome</keyword>
<feature type="transmembrane region" description="Helical" evidence="7">
    <location>
        <begin position="186"/>
        <end position="210"/>
    </location>
</feature>
<evidence type="ECO:0000256" key="4">
    <source>
        <dbReference type="ARBA" id="ARBA00022692"/>
    </source>
</evidence>
<reference evidence="9 10" key="1">
    <citation type="submission" date="2023-03" db="EMBL/GenBank/DDBJ databases">
        <title>Roseibium porphyridii sp. nov. and Roseibium rhodosorbium sp. nov. isolated from marine algae, Porphyridium cruentum and Rhodosorus marinus, respectively.</title>
        <authorList>
            <person name="Lee M.W."/>
            <person name="Choi B.J."/>
            <person name="Lee J.K."/>
            <person name="Choi D.G."/>
            <person name="Baek J.H."/>
            <person name="Bayburt H."/>
            <person name="Kim J.M."/>
            <person name="Han D.M."/>
            <person name="Kim K.H."/>
            <person name="Jeon C.O."/>
        </authorList>
    </citation>
    <scope>NUCLEOTIDE SEQUENCE [LARGE SCALE GENOMIC DNA]</scope>
    <source>
        <strain evidence="9 10">KMA01</strain>
    </source>
</reference>
<dbReference type="Pfam" id="PF00528">
    <property type="entry name" value="BPD_transp_1"/>
    <property type="match status" value="1"/>
</dbReference>
<protein>
    <submittedName>
        <fullName evidence="9">Sugar ABC transporter permease</fullName>
    </submittedName>
</protein>
<evidence type="ECO:0000313" key="10">
    <source>
        <dbReference type="Proteomes" id="UP001209803"/>
    </source>
</evidence>
<dbReference type="PANTHER" id="PTHR30193">
    <property type="entry name" value="ABC TRANSPORTER PERMEASE PROTEIN"/>
    <property type="match status" value="1"/>
</dbReference>
<evidence type="ECO:0000256" key="7">
    <source>
        <dbReference type="RuleBase" id="RU363032"/>
    </source>
</evidence>
<dbReference type="RefSeq" id="WP_265683352.1">
    <property type="nucleotide sequence ID" value="NZ_CP120863.1"/>
</dbReference>
<dbReference type="CDD" id="cd06261">
    <property type="entry name" value="TM_PBP2"/>
    <property type="match status" value="1"/>
</dbReference>
<feature type="transmembrane region" description="Helical" evidence="7">
    <location>
        <begin position="40"/>
        <end position="66"/>
    </location>
</feature>
<dbReference type="InterPro" id="IPR035906">
    <property type="entry name" value="MetI-like_sf"/>
</dbReference>
<evidence type="ECO:0000313" key="9">
    <source>
        <dbReference type="EMBL" id="WFE91127.1"/>
    </source>
</evidence>
<keyword evidence="6 7" id="KW-0472">Membrane</keyword>